<proteinExistence type="predicted"/>
<dbReference type="EMBL" id="CP123388">
    <property type="protein sequence ID" value="XCC97395.1"/>
    <property type="molecule type" value="Genomic_DNA"/>
</dbReference>
<protein>
    <submittedName>
        <fullName evidence="2">Uncharacterized protein</fullName>
    </submittedName>
</protein>
<keyword evidence="2" id="KW-0614">Plasmid</keyword>
<organism evidence="2">
    <name type="scientific">Alloyangia sp. H15</name>
    <dbReference type="NCBI Taxonomy" id="3029062"/>
    <lineage>
        <taxon>Bacteria</taxon>
        <taxon>Pseudomonadati</taxon>
        <taxon>Pseudomonadota</taxon>
        <taxon>Alphaproteobacteria</taxon>
        <taxon>Rhodobacterales</taxon>
        <taxon>Roseobacteraceae</taxon>
        <taxon>Alloyangia</taxon>
    </lineage>
</organism>
<dbReference type="AlphaFoldDB" id="A0AAU8AS77"/>
<feature type="region of interest" description="Disordered" evidence="1">
    <location>
        <begin position="1"/>
        <end position="86"/>
    </location>
</feature>
<dbReference type="AntiFam" id="ANF00093">
    <property type="entry name" value="Shadow ORF (opposite nagR)"/>
</dbReference>
<evidence type="ECO:0000313" key="2">
    <source>
        <dbReference type="EMBL" id="XCC97395.1"/>
    </source>
</evidence>
<gene>
    <name evidence="2" type="ORF">PVT71_26775</name>
</gene>
<name>A0AAU8AS77_9RHOB</name>
<reference evidence="2" key="1">
    <citation type="submission" date="2023-02" db="EMBL/GenBank/DDBJ databases">
        <title>Description and genomic characterization of Salipiger bruguierae sp. nov., isolated from the sediment of mangrove plant Bruguiera sexangula.</title>
        <authorList>
            <person name="Long M."/>
        </authorList>
    </citation>
    <scope>NUCLEOTIDE SEQUENCE</scope>
    <source>
        <strain evidence="2">H15</strain>
        <plasmid evidence="2">unnamed3</plasmid>
    </source>
</reference>
<feature type="compositionally biased region" description="Basic and acidic residues" evidence="1">
    <location>
        <begin position="23"/>
        <end position="37"/>
    </location>
</feature>
<feature type="compositionally biased region" description="Basic and acidic residues" evidence="1">
    <location>
        <begin position="70"/>
        <end position="86"/>
    </location>
</feature>
<accession>A0AAU8AS77</accession>
<sequence>MGKQRMVGPAQADEAVLEGEEPPDMRRRAVEPAHGDLDVPGLDQPDRVVPVGGAQVDADLRRGLAQPLEQRNEDRQAEPVGRADDEMRLGDGRVEITGVRDHLLGVAQDARDNRSKIGGARRGAQPLGRADEKRVLEPVAQPLERVRHGRLGAAQTVPRPRDTALFHQDVEDRQQVHVEIVQHCHAFIIWVNEV</sequence>
<geneLocation type="plasmid" evidence="2">
    <name>unnamed3</name>
</geneLocation>
<evidence type="ECO:0000256" key="1">
    <source>
        <dbReference type="SAM" id="MobiDB-lite"/>
    </source>
</evidence>